<dbReference type="AlphaFoldDB" id="A0A8J2KNX5"/>
<keyword evidence="1" id="KW-0812">Transmembrane</keyword>
<gene>
    <name evidence="2" type="ORF">AFUS01_LOCUS29021</name>
</gene>
<evidence type="ECO:0000313" key="2">
    <source>
        <dbReference type="EMBL" id="CAG7818520.1"/>
    </source>
</evidence>
<name>A0A8J2KNX5_9HEXA</name>
<feature type="transmembrane region" description="Helical" evidence="1">
    <location>
        <begin position="157"/>
        <end position="178"/>
    </location>
</feature>
<sequence length="289" mass="31720">MGNKRFNFSLAVAVGTIVLMTILQLGVCIPAALINHSKIQNENSEDITKPLQIQKQTLLNLLAILNCLIIPSYAQSGDGPLGIHNFDTLIEDDEQSTSVLVGSVPLNEITGKSDFVIEDDEDAGTLKISSPPTVEIIEGGQAETDAPPAVNTSSSGIILTVVVITLVLLSCCAWRVFLVRKKRAAKQRRSLRNHALTSNLLDHDKPYRELVEIDKKNTDINLNVGGNHVRENVNEIPTTFTTTVSIEDHEAISKRLSPPPTYDEYLRSSRDNLDANEVNRLSNLGPSYR</sequence>
<keyword evidence="3" id="KW-1185">Reference proteome</keyword>
<keyword evidence="1" id="KW-1133">Transmembrane helix</keyword>
<evidence type="ECO:0000313" key="3">
    <source>
        <dbReference type="Proteomes" id="UP000708208"/>
    </source>
</evidence>
<dbReference type="Proteomes" id="UP000708208">
    <property type="component" value="Unassembled WGS sequence"/>
</dbReference>
<proteinExistence type="predicted"/>
<feature type="transmembrane region" description="Helical" evidence="1">
    <location>
        <begin position="6"/>
        <end position="36"/>
    </location>
</feature>
<accession>A0A8J2KNX5</accession>
<evidence type="ECO:0000256" key="1">
    <source>
        <dbReference type="SAM" id="Phobius"/>
    </source>
</evidence>
<protein>
    <submittedName>
        <fullName evidence="2">Uncharacterized protein</fullName>
    </submittedName>
</protein>
<reference evidence="2" key="1">
    <citation type="submission" date="2021-06" db="EMBL/GenBank/DDBJ databases">
        <authorList>
            <person name="Hodson N. C."/>
            <person name="Mongue J. A."/>
            <person name="Jaron S. K."/>
        </authorList>
    </citation>
    <scope>NUCLEOTIDE SEQUENCE</scope>
</reference>
<keyword evidence="1" id="KW-0472">Membrane</keyword>
<dbReference type="EMBL" id="CAJVCH010422933">
    <property type="protein sequence ID" value="CAG7818520.1"/>
    <property type="molecule type" value="Genomic_DNA"/>
</dbReference>
<organism evidence="2 3">
    <name type="scientific">Allacma fusca</name>
    <dbReference type="NCBI Taxonomy" id="39272"/>
    <lineage>
        <taxon>Eukaryota</taxon>
        <taxon>Metazoa</taxon>
        <taxon>Ecdysozoa</taxon>
        <taxon>Arthropoda</taxon>
        <taxon>Hexapoda</taxon>
        <taxon>Collembola</taxon>
        <taxon>Symphypleona</taxon>
        <taxon>Sminthuridae</taxon>
        <taxon>Allacma</taxon>
    </lineage>
</organism>
<comment type="caution">
    <text evidence="2">The sequence shown here is derived from an EMBL/GenBank/DDBJ whole genome shotgun (WGS) entry which is preliminary data.</text>
</comment>